<sequence length="203" mass="22295">MKTKLHKLGLGLAATVVLFAAVPAHAINKYGCIYAVDPWDKIVKDPYGRCIRTPWWTPEKDVPECGGGASVEQPAAQCEKVTLGTDTLFDFDRSEIKPRGRARLDQLASDINRAERVSGIKVVGHTDAKGTDAYNMRLGQRRADTVASYLASRNIPSSKLRTSSMGESQPVAPNTLPNGRDNPEGRAQNRRVEITTLTEMCRE</sequence>
<evidence type="ECO:0000256" key="2">
    <source>
        <dbReference type="ARBA" id="ARBA00023136"/>
    </source>
</evidence>
<dbReference type="PROSITE" id="PS51123">
    <property type="entry name" value="OMPA_2"/>
    <property type="match status" value="1"/>
</dbReference>
<keyword evidence="3" id="KW-0998">Cell outer membrane</keyword>
<dbReference type="EMBL" id="CBTJ020000001">
    <property type="protein sequence ID" value="CDI00779.1"/>
    <property type="molecule type" value="Genomic_DNA"/>
</dbReference>
<keyword evidence="6" id="KW-0732">Signal</keyword>
<dbReference type="Gene3D" id="3.30.1330.60">
    <property type="entry name" value="OmpA-like domain"/>
    <property type="match status" value="1"/>
</dbReference>
<dbReference type="STRING" id="1400863.BN873_10035"/>
<dbReference type="SUPFAM" id="SSF103088">
    <property type="entry name" value="OmpA-like"/>
    <property type="match status" value="1"/>
</dbReference>
<comment type="caution">
    <text evidence="8">The sequence shown here is derived from an EMBL/GenBank/DDBJ whole genome shotgun (WGS) entry which is preliminary data.</text>
</comment>
<feature type="chain" id="PRO_5004880242" evidence="6">
    <location>
        <begin position="27"/>
        <end position="203"/>
    </location>
</feature>
<comment type="subcellular location">
    <subcellularLocation>
        <location evidence="1">Cell outer membrane</location>
    </subcellularLocation>
</comment>
<dbReference type="PANTHER" id="PTHR30329">
    <property type="entry name" value="STATOR ELEMENT OF FLAGELLAR MOTOR COMPLEX"/>
    <property type="match status" value="1"/>
</dbReference>
<proteinExistence type="predicted"/>
<protein>
    <submittedName>
        <fullName evidence="8">Outer membrane protein A</fullName>
    </submittedName>
</protein>
<feature type="domain" description="OmpA-like" evidence="7">
    <location>
        <begin position="76"/>
        <end position="200"/>
    </location>
</feature>
<evidence type="ECO:0000256" key="5">
    <source>
        <dbReference type="SAM" id="MobiDB-lite"/>
    </source>
</evidence>
<accession>W6M2R6</accession>
<dbReference type="PROSITE" id="PS01068">
    <property type="entry name" value="OMPA_1"/>
    <property type="match status" value="1"/>
</dbReference>
<dbReference type="Pfam" id="PF00691">
    <property type="entry name" value="OmpA"/>
    <property type="match status" value="1"/>
</dbReference>
<reference evidence="8" key="1">
    <citation type="submission" date="2013-07" db="EMBL/GenBank/DDBJ databases">
        <authorList>
            <person name="McIlroy S."/>
        </authorList>
    </citation>
    <scope>NUCLEOTIDE SEQUENCE [LARGE SCALE GENOMIC DNA]</scope>
    <source>
        <strain evidence="8">Run_A_D11</strain>
    </source>
</reference>
<organism evidence="8 9">
    <name type="scientific">Candidatus Competibacter denitrificans Run_A_D11</name>
    <dbReference type="NCBI Taxonomy" id="1400863"/>
    <lineage>
        <taxon>Bacteria</taxon>
        <taxon>Pseudomonadati</taxon>
        <taxon>Pseudomonadota</taxon>
        <taxon>Gammaproteobacteria</taxon>
        <taxon>Candidatus Competibacteraceae</taxon>
        <taxon>Candidatus Competibacter</taxon>
    </lineage>
</organism>
<keyword evidence="2 4" id="KW-0472">Membrane</keyword>
<dbReference type="PRINTS" id="PR01021">
    <property type="entry name" value="OMPADOMAIN"/>
</dbReference>
<evidence type="ECO:0000256" key="4">
    <source>
        <dbReference type="PROSITE-ProRule" id="PRU00473"/>
    </source>
</evidence>
<feature type="compositionally biased region" description="Polar residues" evidence="5">
    <location>
        <begin position="157"/>
        <end position="177"/>
    </location>
</feature>
<dbReference type="Proteomes" id="UP000035760">
    <property type="component" value="Unassembled WGS sequence"/>
</dbReference>
<dbReference type="PANTHER" id="PTHR30329:SF21">
    <property type="entry name" value="LIPOPROTEIN YIAD-RELATED"/>
    <property type="match status" value="1"/>
</dbReference>
<evidence type="ECO:0000313" key="9">
    <source>
        <dbReference type="Proteomes" id="UP000035760"/>
    </source>
</evidence>
<dbReference type="InterPro" id="IPR050330">
    <property type="entry name" value="Bact_OuterMem_StrucFunc"/>
</dbReference>
<name>W6M2R6_9GAMM</name>
<dbReference type="InterPro" id="IPR006690">
    <property type="entry name" value="OMPA-like_CS"/>
</dbReference>
<evidence type="ECO:0000313" key="8">
    <source>
        <dbReference type="EMBL" id="CDI00779.1"/>
    </source>
</evidence>
<dbReference type="OrthoDB" id="9805832at2"/>
<dbReference type="InterPro" id="IPR006665">
    <property type="entry name" value="OmpA-like"/>
</dbReference>
<dbReference type="InterPro" id="IPR006664">
    <property type="entry name" value="OMP_bac"/>
</dbReference>
<dbReference type="GO" id="GO:0009279">
    <property type="term" value="C:cell outer membrane"/>
    <property type="evidence" value="ECO:0007669"/>
    <property type="project" value="UniProtKB-SubCell"/>
</dbReference>
<feature type="region of interest" description="Disordered" evidence="5">
    <location>
        <begin position="157"/>
        <end position="203"/>
    </location>
</feature>
<evidence type="ECO:0000256" key="6">
    <source>
        <dbReference type="SAM" id="SignalP"/>
    </source>
</evidence>
<dbReference type="CDD" id="cd07185">
    <property type="entry name" value="OmpA_C-like"/>
    <property type="match status" value="1"/>
</dbReference>
<evidence type="ECO:0000256" key="1">
    <source>
        <dbReference type="ARBA" id="ARBA00004442"/>
    </source>
</evidence>
<dbReference type="RefSeq" id="WP_139031612.1">
    <property type="nucleotide sequence ID" value="NZ_CBTJ020000001.1"/>
</dbReference>
<evidence type="ECO:0000256" key="3">
    <source>
        <dbReference type="ARBA" id="ARBA00023237"/>
    </source>
</evidence>
<dbReference type="InterPro" id="IPR036737">
    <property type="entry name" value="OmpA-like_sf"/>
</dbReference>
<dbReference type="AlphaFoldDB" id="W6M2R6"/>
<gene>
    <name evidence="8" type="ORF">BN873_10035</name>
</gene>
<feature type="signal peptide" evidence="6">
    <location>
        <begin position="1"/>
        <end position="26"/>
    </location>
</feature>
<evidence type="ECO:0000259" key="7">
    <source>
        <dbReference type="PROSITE" id="PS51123"/>
    </source>
</evidence>
<reference evidence="8" key="2">
    <citation type="submission" date="2014-03" db="EMBL/GenBank/DDBJ databases">
        <title>Candidatus Competibacter-lineage genomes retrieved from metagenomes reveal functional metabolic diversity.</title>
        <authorList>
            <person name="McIlroy S.J."/>
            <person name="Albertsen M."/>
            <person name="Andresen E.K."/>
            <person name="Saunders A.M."/>
            <person name="Kristiansen R."/>
            <person name="Stokholm-Bjerregaard M."/>
            <person name="Nielsen K.L."/>
            <person name="Nielsen P.H."/>
        </authorList>
    </citation>
    <scope>NUCLEOTIDE SEQUENCE</scope>
    <source>
        <strain evidence="8">Run_A_D11</strain>
    </source>
</reference>
<keyword evidence="9" id="KW-1185">Reference proteome</keyword>